<comment type="caution">
    <text evidence="1">The sequence shown here is derived from an EMBL/GenBank/DDBJ whole genome shotgun (WGS) entry which is preliminary data.</text>
</comment>
<dbReference type="AlphaFoldDB" id="A0A371HKP8"/>
<feature type="non-terminal residue" evidence="1">
    <location>
        <position position="76"/>
    </location>
</feature>
<name>A0A371HKP8_MUCPR</name>
<dbReference type="EMBL" id="QJKJ01002312">
    <property type="protein sequence ID" value="RDY03381.1"/>
    <property type="molecule type" value="Genomic_DNA"/>
</dbReference>
<accession>A0A371HKP8</accession>
<protein>
    <submittedName>
        <fullName evidence="1">Uncharacterized protein</fullName>
    </submittedName>
</protein>
<keyword evidence="2" id="KW-1185">Reference proteome</keyword>
<feature type="non-terminal residue" evidence="1">
    <location>
        <position position="1"/>
    </location>
</feature>
<reference evidence="1" key="1">
    <citation type="submission" date="2018-05" db="EMBL/GenBank/DDBJ databases">
        <title>Draft genome of Mucuna pruriens seed.</title>
        <authorList>
            <person name="Nnadi N.E."/>
            <person name="Vos R."/>
            <person name="Hasami M.H."/>
            <person name="Devisetty U.K."/>
            <person name="Aguiy J.C."/>
        </authorList>
    </citation>
    <scope>NUCLEOTIDE SEQUENCE [LARGE SCALE GENOMIC DNA]</scope>
    <source>
        <strain evidence="1">JCA_2017</strain>
    </source>
</reference>
<gene>
    <name evidence="1" type="ORF">CR513_13045</name>
</gene>
<evidence type="ECO:0000313" key="2">
    <source>
        <dbReference type="Proteomes" id="UP000257109"/>
    </source>
</evidence>
<sequence length="76" mass="8270">TLTVTCSRNAEKSVADSDFAANAQKVYTTQRTTRMLTLAVYVKRSIKGRDAALSFQNGNHTHMSHTATAMCVCSSN</sequence>
<evidence type="ECO:0000313" key="1">
    <source>
        <dbReference type="EMBL" id="RDY03381.1"/>
    </source>
</evidence>
<dbReference type="Proteomes" id="UP000257109">
    <property type="component" value="Unassembled WGS sequence"/>
</dbReference>
<organism evidence="1 2">
    <name type="scientific">Mucuna pruriens</name>
    <name type="common">Velvet bean</name>
    <name type="synonym">Dolichos pruriens</name>
    <dbReference type="NCBI Taxonomy" id="157652"/>
    <lineage>
        <taxon>Eukaryota</taxon>
        <taxon>Viridiplantae</taxon>
        <taxon>Streptophyta</taxon>
        <taxon>Embryophyta</taxon>
        <taxon>Tracheophyta</taxon>
        <taxon>Spermatophyta</taxon>
        <taxon>Magnoliopsida</taxon>
        <taxon>eudicotyledons</taxon>
        <taxon>Gunneridae</taxon>
        <taxon>Pentapetalae</taxon>
        <taxon>rosids</taxon>
        <taxon>fabids</taxon>
        <taxon>Fabales</taxon>
        <taxon>Fabaceae</taxon>
        <taxon>Papilionoideae</taxon>
        <taxon>50 kb inversion clade</taxon>
        <taxon>NPAAA clade</taxon>
        <taxon>indigoferoid/millettioid clade</taxon>
        <taxon>Phaseoleae</taxon>
        <taxon>Mucuna</taxon>
    </lineage>
</organism>
<proteinExistence type="predicted"/>